<dbReference type="EMBL" id="VAHF01000002">
    <property type="protein sequence ID" value="TXG68667.1"/>
    <property type="molecule type" value="Genomic_DNA"/>
</dbReference>
<dbReference type="Pfam" id="PF25431">
    <property type="entry name" value="zf-C17orf113"/>
    <property type="match status" value="1"/>
</dbReference>
<reference evidence="4" key="1">
    <citation type="journal article" date="2019" name="Gigascience">
        <title>De novo genome assembly of the endangered Acer yangbiense, a plant species with extremely small populations endemic to Yunnan Province, China.</title>
        <authorList>
            <person name="Yang J."/>
            <person name="Wariss H.M."/>
            <person name="Tao L."/>
            <person name="Zhang R."/>
            <person name="Yun Q."/>
            <person name="Hollingsworth P."/>
            <person name="Dao Z."/>
            <person name="Luo G."/>
            <person name="Guo H."/>
            <person name="Ma Y."/>
            <person name="Sun W."/>
        </authorList>
    </citation>
    <scope>NUCLEOTIDE SEQUENCE [LARGE SCALE GENOMIC DNA]</scope>
    <source>
        <strain evidence="4">cv. Malutang</strain>
    </source>
</reference>
<feature type="region of interest" description="Disordered" evidence="1">
    <location>
        <begin position="903"/>
        <end position="939"/>
    </location>
</feature>
<dbReference type="PANTHER" id="PTHR38372:SF2">
    <property type="entry name" value="DENTIN SIALOPHOSPHOPROTEIN-LIKE PROTEIN"/>
    <property type="match status" value="1"/>
</dbReference>
<feature type="region of interest" description="Disordered" evidence="1">
    <location>
        <begin position="1039"/>
        <end position="1094"/>
    </location>
</feature>
<feature type="region of interest" description="Disordered" evidence="1">
    <location>
        <begin position="232"/>
        <end position="293"/>
    </location>
</feature>
<feature type="compositionally biased region" description="Polar residues" evidence="1">
    <location>
        <begin position="409"/>
        <end position="423"/>
    </location>
</feature>
<feature type="region of interest" description="Disordered" evidence="1">
    <location>
        <begin position="308"/>
        <end position="337"/>
    </location>
</feature>
<dbReference type="Proteomes" id="UP000323000">
    <property type="component" value="Chromosome 2"/>
</dbReference>
<organism evidence="3 4">
    <name type="scientific">Acer yangbiense</name>
    <dbReference type="NCBI Taxonomy" id="1000413"/>
    <lineage>
        <taxon>Eukaryota</taxon>
        <taxon>Viridiplantae</taxon>
        <taxon>Streptophyta</taxon>
        <taxon>Embryophyta</taxon>
        <taxon>Tracheophyta</taxon>
        <taxon>Spermatophyta</taxon>
        <taxon>Magnoliopsida</taxon>
        <taxon>eudicotyledons</taxon>
        <taxon>Gunneridae</taxon>
        <taxon>Pentapetalae</taxon>
        <taxon>rosids</taxon>
        <taxon>malvids</taxon>
        <taxon>Sapindales</taxon>
        <taxon>Sapindaceae</taxon>
        <taxon>Hippocastanoideae</taxon>
        <taxon>Acereae</taxon>
        <taxon>Acer</taxon>
    </lineage>
</organism>
<feature type="compositionally biased region" description="Basic and acidic residues" evidence="1">
    <location>
        <begin position="1062"/>
        <end position="1071"/>
    </location>
</feature>
<feature type="compositionally biased region" description="Polar residues" evidence="1">
    <location>
        <begin position="1072"/>
        <end position="1089"/>
    </location>
</feature>
<feature type="compositionally biased region" description="Low complexity" evidence="1">
    <location>
        <begin position="488"/>
        <end position="497"/>
    </location>
</feature>
<dbReference type="OrthoDB" id="4869960at2759"/>
<feature type="region of interest" description="Disordered" evidence="1">
    <location>
        <begin position="475"/>
        <end position="887"/>
    </location>
</feature>
<feature type="compositionally biased region" description="Acidic residues" evidence="1">
    <location>
        <begin position="548"/>
        <end position="561"/>
    </location>
</feature>
<name>A0A5C7IH73_9ROSI</name>
<proteinExistence type="predicted"/>
<feature type="compositionally biased region" description="Low complexity" evidence="1">
    <location>
        <begin position="507"/>
        <end position="516"/>
    </location>
</feature>
<feature type="compositionally biased region" description="Low complexity" evidence="1">
    <location>
        <begin position="524"/>
        <end position="542"/>
    </location>
</feature>
<keyword evidence="4" id="KW-1185">Reference proteome</keyword>
<feature type="compositionally biased region" description="Polar residues" evidence="1">
    <location>
        <begin position="257"/>
        <end position="267"/>
    </location>
</feature>
<comment type="caution">
    <text evidence="3">The sequence shown here is derived from an EMBL/GenBank/DDBJ whole genome shotgun (WGS) entry which is preliminary data.</text>
</comment>
<feature type="compositionally biased region" description="Basic and acidic residues" evidence="1">
    <location>
        <begin position="627"/>
        <end position="640"/>
    </location>
</feature>
<feature type="region of interest" description="Disordered" evidence="1">
    <location>
        <begin position="407"/>
        <end position="462"/>
    </location>
</feature>
<feature type="compositionally biased region" description="Gly residues" evidence="1">
    <location>
        <begin position="1"/>
        <end position="23"/>
    </location>
</feature>
<feature type="compositionally biased region" description="Polar residues" evidence="1">
    <location>
        <begin position="919"/>
        <end position="928"/>
    </location>
</feature>
<feature type="compositionally biased region" description="Basic and acidic residues" evidence="1">
    <location>
        <begin position="686"/>
        <end position="736"/>
    </location>
</feature>
<feature type="compositionally biased region" description="Basic and acidic residues" evidence="1">
    <location>
        <begin position="477"/>
        <end position="487"/>
    </location>
</feature>
<feature type="compositionally biased region" description="Low complexity" evidence="1">
    <location>
        <begin position="273"/>
        <end position="291"/>
    </location>
</feature>
<dbReference type="FunFam" id="1.10.285.10:FF:000007">
    <property type="entry name" value="NADP-specific glutamate dehydrogenase"/>
    <property type="match status" value="1"/>
</dbReference>
<evidence type="ECO:0000259" key="2">
    <source>
        <dbReference type="Pfam" id="PF25431"/>
    </source>
</evidence>
<feature type="compositionally biased region" description="Low complexity" evidence="1">
    <location>
        <begin position="48"/>
        <end position="61"/>
    </location>
</feature>
<dbReference type="InterPro" id="IPR057456">
    <property type="entry name" value="Znf_C17orf113"/>
</dbReference>
<evidence type="ECO:0000313" key="4">
    <source>
        <dbReference type="Proteomes" id="UP000323000"/>
    </source>
</evidence>
<feature type="compositionally biased region" description="Acidic residues" evidence="1">
    <location>
        <begin position="1039"/>
        <end position="1048"/>
    </location>
</feature>
<evidence type="ECO:0000313" key="3">
    <source>
        <dbReference type="EMBL" id="TXG68667.1"/>
    </source>
</evidence>
<feature type="compositionally biased region" description="Acidic residues" evidence="1">
    <location>
        <begin position="596"/>
        <end position="606"/>
    </location>
</feature>
<feature type="region of interest" description="Disordered" evidence="1">
    <location>
        <begin position="1"/>
        <end position="72"/>
    </location>
</feature>
<protein>
    <recommendedName>
        <fullName evidence="2">C17orf113 probable zinc finger domain-containing protein</fullName>
    </recommendedName>
</protein>
<dbReference type="PANTHER" id="PTHR38372">
    <property type="entry name" value="DENTIN SIALOPHOSPHOPROTEIN-LIKE PROTEIN"/>
    <property type="match status" value="1"/>
</dbReference>
<sequence length="1289" mass="140793">MFGGSKLGRGGGRTGGGGGGGANKRGPFPPPPHRLSGASSSSNRLPMGSSAAAARNRAAGRAGAGSGGGSKAAEETFSLVSGNNPLAFAMIIRLAPDLVEEIRRVESEGQTAKIKFDSMSNNPNGNVIDVGGKEFRFTWSRELGDLCDIYEERQSGEDGNGLLVESGCAWRKLNVQRVLDESTTKHVKKLSEEAERKFKSRRAIVLDHGGPSMKSQIKQLVAVEANTWKTQYKQKKEPPFKKRKVETLQVSGPPKSSIKSGVSSTATMKGRRSASPLPSSPGQPGAPASPGNIIKSNVSVEEITPNQVKGKEIAFNPEKEIPSRSSTPGHKGNSGAKPIDLQSMLVTLLMENPKGMSLKALEKAVGDKIPNSARKIEPIIKKIAIFQAPGRYLLKPGVELDDLKKLSCESGSSPEDNHIQTPATEDIHDKTPAPGLSVVEKVAADEMEEQAQSNSKFGDESIALEKVDIQQYSPDLFGEKKVSDNSEGRAGSSSDSGSDSDSESDSSDSGSDSGSHSKSKSRSKSPVGSGSGSSSDSESDASSNKEGSDEDVDIMTSDDEKDPNHKFQASKPGFSASPIPCRTDDGRPVQNVIDDKQDDDGSDAVDIEGHESDAVDIEGQGSDAIDIEGHGSDAVDIEKDLPDDEQEIEMAVNSSLDNRGDAKKAEDGIKKSSDQDERQNFIGNLFEDKETVASDSFRHEKFDSSERISKSKSKRGPDPKHINERSELAKRSKGESSVRLPISGVREAQLLESPPHLSPNRVAGEPYKGPATQIMNRADREWDADFASQKGYNQPFSGKPGSDIQQSGRKSFDQNARPKSHDTAKKPNKHGRKSSEKSFLAHEGYPTQRDKVYRDTQNEDSFPKEKKAPRNLKEAGSGAKNSIPFDSNYVKHGEMVSKVNETGQVPSAHMGNGRESQRKAPSSASQQYDSKRGPKLGNDLEFAKGRDAERYSKLLGQHKRLKKIFVVLHEELKINDYATLDTGRSMVGATRYFMVFLDFSFWVLFRTRNSVLGGVIQRIFKQAQRHHLVVRELGEEIDLEIGPGDDDPSFANTPLIGGPRESSAEEHDETKQTGMVSQLTNDDQMSKTQPAKRKKKVVKRWREEWADTYKKHRRNPYGNEGSRNMQMSALEEHNNKFHGWMTGVKLMYCMIFDVHVDSYISGSRQGPSIRGDGLTYQTSVGFSLRMDFFYLVLERLQCMFLKSLLLMRLLKDLCSVVAGELELNHECICTMSVSAVSNNKDAMKQTYQRVLKAATDFGYQKESPEALVHGAVISSFLTIAQAMTDQGCV</sequence>
<feature type="compositionally biased region" description="Basic and acidic residues" evidence="1">
    <location>
        <begin position="848"/>
        <end position="873"/>
    </location>
</feature>
<evidence type="ECO:0000256" key="1">
    <source>
        <dbReference type="SAM" id="MobiDB-lite"/>
    </source>
</evidence>
<gene>
    <name evidence="3" type="ORF">EZV62_003602</name>
</gene>
<feature type="compositionally biased region" description="Basic and acidic residues" evidence="1">
    <location>
        <begin position="309"/>
        <end position="322"/>
    </location>
</feature>
<accession>A0A5C7IH73</accession>
<feature type="compositionally biased region" description="Basic and acidic residues" evidence="1">
    <location>
        <begin position="658"/>
        <end position="679"/>
    </location>
</feature>
<feature type="domain" description="C17orf113 probable zinc finger" evidence="2">
    <location>
        <begin position="1109"/>
        <end position="1135"/>
    </location>
</feature>